<feature type="compositionally biased region" description="Polar residues" evidence="1">
    <location>
        <begin position="421"/>
        <end position="431"/>
    </location>
</feature>
<feature type="compositionally biased region" description="Polar residues" evidence="1">
    <location>
        <begin position="465"/>
        <end position="481"/>
    </location>
</feature>
<feature type="compositionally biased region" description="Polar residues" evidence="1">
    <location>
        <begin position="581"/>
        <end position="592"/>
    </location>
</feature>
<protein>
    <submittedName>
        <fullName evidence="2">Uncharacterized protein</fullName>
    </submittedName>
</protein>
<evidence type="ECO:0000256" key="1">
    <source>
        <dbReference type="SAM" id="MobiDB-lite"/>
    </source>
</evidence>
<name>A0A5J5EFJ4_9PEZI</name>
<feature type="region of interest" description="Disordered" evidence="1">
    <location>
        <begin position="1"/>
        <end position="21"/>
    </location>
</feature>
<accession>A0A5J5EFJ4</accession>
<feature type="compositionally biased region" description="Low complexity" evidence="1">
    <location>
        <begin position="672"/>
        <end position="686"/>
    </location>
</feature>
<evidence type="ECO:0000313" key="2">
    <source>
        <dbReference type="EMBL" id="KAA8894452.1"/>
    </source>
</evidence>
<dbReference type="AlphaFoldDB" id="A0A5J5EFJ4"/>
<feature type="region of interest" description="Disordered" evidence="1">
    <location>
        <begin position="581"/>
        <end position="600"/>
    </location>
</feature>
<gene>
    <name evidence="2" type="ORF">FN846DRAFT_912893</name>
</gene>
<feature type="region of interest" description="Disordered" evidence="1">
    <location>
        <begin position="210"/>
        <end position="231"/>
    </location>
</feature>
<comment type="caution">
    <text evidence="2">The sequence shown here is derived from an EMBL/GenBank/DDBJ whole genome shotgun (WGS) entry which is preliminary data.</text>
</comment>
<keyword evidence="3" id="KW-1185">Reference proteome</keyword>
<dbReference type="EMBL" id="VXIS01000338">
    <property type="protein sequence ID" value="KAA8894452.1"/>
    <property type="molecule type" value="Genomic_DNA"/>
</dbReference>
<dbReference type="Proteomes" id="UP000326924">
    <property type="component" value="Unassembled WGS sequence"/>
</dbReference>
<organism evidence="2 3">
    <name type="scientific">Sphaerosporella brunnea</name>
    <dbReference type="NCBI Taxonomy" id="1250544"/>
    <lineage>
        <taxon>Eukaryota</taxon>
        <taxon>Fungi</taxon>
        <taxon>Dikarya</taxon>
        <taxon>Ascomycota</taxon>
        <taxon>Pezizomycotina</taxon>
        <taxon>Pezizomycetes</taxon>
        <taxon>Pezizales</taxon>
        <taxon>Pyronemataceae</taxon>
        <taxon>Sphaerosporella</taxon>
    </lineage>
</organism>
<feature type="region of interest" description="Disordered" evidence="1">
    <location>
        <begin position="361"/>
        <end position="385"/>
    </location>
</feature>
<reference evidence="2 3" key="1">
    <citation type="submission" date="2019-09" db="EMBL/GenBank/DDBJ databases">
        <title>Draft genome of the ectomycorrhizal ascomycete Sphaerosporella brunnea.</title>
        <authorList>
            <consortium name="DOE Joint Genome Institute"/>
            <person name="Benucci G.M."/>
            <person name="Marozzi G."/>
            <person name="Antonielli L."/>
            <person name="Sanchez S."/>
            <person name="Marco P."/>
            <person name="Wang X."/>
            <person name="Falini L.B."/>
            <person name="Barry K."/>
            <person name="Haridas S."/>
            <person name="Lipzen A."/>
            <person name="Labutti K."/>
            <person name="Grigoriev I.V."/>
            <person name="Murat C."/>
            <person name="Martin F."/>
            <person name="Albertini E."/>
            <person name="Donnini D."/>
            <person name="Bonito G."/>
        </authorList>
    </citation>
    <scope>NUCLEOTIDE SEQUENCE [LARGE SCALE GENOMIC DNA]</scope>
    <source>
        <strain evidence="2 3">Sb_GMNB300</strain>
    </source>
</reference>
<feature type="region of interest" description="Disordered" evidence="1">
    <location>
        <begin position="621"/>
        <end position="694"/>
    </location>
</feature>
<proteinExistence type="predicted"/>
<feature type="region of interest" description="Disordered" evidence="1">
    <location>
        <begin position="518"/>
        <end position="554"/>
    </location>
</feature>
<feature type="region of interest" description="Disordered" evidence="1">
    <location>
        <begin position="72"/>
        <end position="95"/>
    </location>
</feature>
<feature type="region of interest" description="Disordered" evidence="1">
    <location>
        <begin position="399"/>
        <end position="492"/>
    </location>
</feature>
<sequence length="694" mass="76475">MNWTGGARARANKASSGVAAKQKQYFAKVRAKMMSNAFMGGSSPDEGLSAIIQKRQKELHDFEIVVGAEKRPLGAEEEEGVGEAEKKRRKVLHPEAIPELGGREIATKKKEKLKSAKNALLRRGDWVCTSKTMAAPLNRTSREKQRTPFNARPITSAGASPFLERFPKARTTASSQAAITDVATEYDHLDTGFNAFRPLSRGGYVRIGKGKPPVTAGPKLSESAASQQRDISQESMLLEEEADRMVSDSPFQAIEEDEISIQEDQLMPRRRVINRYALEDTRSETFEPMITPELRIQKGLAGVPVTDQEFLAPSEEYTFENLNPEAYFTSSSVAPEQPQSALEQDLHSEETLTDVGIESGNEDDIFLSRNPPLPPPRFRLQPDPENEDFDQILRDIDEAVSKTPSLPKFPTPIELRRPRSKTQSSPTSYVTQYCARGVTTESSGEVQECGEDRSPCGSALEPENEPTNAESSVLVHASSSMDECASSEDVVEPTEITAIPEELPQTGEDNPWKKYFTFSASSTEDERESSVLAERGTTIEKEPEETPQTRPLEVITIASDTEFDTEDDSSEASQVMLVPSTSACTEAQPTTSEQKRPSVTLLDDAEEIAWRNFVFAGMDQDSSDEEEYVYNPPKKLPVRRNDAANTSTEISPYFPSSVRAERGSLTPMLPVSSRSSGSMSGNASSSPRVPTPKH</sequence>
<dbReference type="InParanoid" id="A0A5J5EFJ4"/>
<dbReference type="OrthoDB" id="5426563at2759"/>
<evidence type="ECO:0000313" key="3">
    <source>
        <dbReference type="Proteomes" id="UP000326924"/>
    </source>
</evidence>